<evidence type="ECO:0000313" key="3">
    <source>
        <dbReference type="Proteomes" id="UP000253490"/>
    </source>
</evidence>
<comment type="caution">
    <text evidence="2">The sequence shown here is derived from an EMBL/GenBank/DDBJ whole genome shotgun (WGS) entry which is preliminary data.</text>
</comment>
<feature type="domain" description="UDP-N-acetylglucosamine 2-epimerase" evidence="1">
    <location>
        <begin position="24"/>
        <end position="369"/>
    </location>
</feature>
<dbReference type="Proteomes" id="UP000253490">
    <property type="component" value="Unassembled WGS sequence"/>
</dbReference>
<accession>A0A366HY70</accession>
<dbReference type="SUPFAM" id="SSF53756">
    <property type="entry name" value="UDP-Glycosyltransferase/glycogen phosphorylase"/>
    <property type="match status" value="1"/>
</dbReference>
<reference evidence="2 3" key="1">
    <citation type="submission" date="2018-06" db="EMBL/GenBank/DDBJ databases">
        <title>Genomic Encyclopedia of Type Strains, Phase IV (KMG-IV): sequencing the most valuable type-strain genomes for metagenomic binning, comparative biology and taxonomic classification.</title>
        <authorList>
            <person name="Goeker M."/>
        </authorList>
    </citation>
    <scope>NUCLEOTIDE SEQUENCE [LARGE SCALE GENOMIC DNA]</scope>
    <source>
        <strain evidence="2 3">DSM 22112</strain>
    </source>
</reference>
<keyword evidence="3" id="KW-1185">Reference proteome</keyword>
<dbReference type="Gene3D" id="3.40.50.2000">
    <property type="entry name" value="Glycogen Phosphorylase B"/>
    <property type="match status" value="2"/>
</dbReference>
<gene>
    <name evidence="2" type="ORF">DES36_12528</name>
</gene>
<dbReference type="InterPro" id="IPR003331">
    <property type="entry name" value="UDP_GlcNAc_Epimerase_2_dom"/>
</dbReference>
<dbReference type="InterPro" id="IPR020004">
    <property type="entry name" value="UDP-GlcNAc_Epase"/>
</dbReference>
<dbReference type="EMBL" id="QNRX01000025">
    <property type="protein sequence ID" value="RBP58093.1"/>
    <property type="molecule type" value="Genomic_DNA"/>
</dbReference>
<dbReference type="OrthoDB" id="9803238at2"/>
<dbReference type="RefSeq" id="WP_113921778.1">
    <property type="nucleotide sequence ID" value="NZ_QNRX01000025.1"/>
</dbReference>
<dbReference type="PANTHER" id="PTHR43174:SF3">
    <property type="entry name" value="UDP-N-ACETYLGLUCOSAMINE 2-EPIMERASE"/>
    <property type="match status" value="1"/>
</dbReference>
<evidence type="ECO:0000259" key="1">
    <source>
        <dbReference type="Pfam" id="PF02350"/>
    </source>
</evidence>
<dbReference type="AlphaFoldDB" id="A0A366HY70"/>
<dbReference type="NCBIfam" id="TIGR03568">
    <property type="entry name" value="NeuC_NnaA"/>
    <property type="match status" value="1"/>
</dbReference>
<evidence type="ECO:0000313" key="2">
    <source>
        <dbReference type="EMBL" id="RBP58093.1"/>
    </source>
</evidence>
<dbReference type="Pfam" id="PF02350">
    <property type="entry name" value="Epimerase_2"/>
    <property type="match status" value="1"/>
</dbReference>
<dbReference type="CDD" id="cd03786">
    <property type="entry name" value="GTB_UDP-GlcNAc_2-Epimerase"/>
    <property type="match status" value="1"/>
</dbReference>
<name>A0A366HY70_9FIRM</name>
<dbReference type="GO" id="GO:0004553">
    <property type="term" value="F:hydrolase activity, hydrolyzing O-glycosyl compounds"/>
    <property type="evidence" value="ECO:0007669"/>
    <property type="project" value="InterPro"/>
</dbReference>
<proteinExistence type="predicted"/>
<dbReference type="InterPro" id="IPR029767">
    <property type="entry name" value="WecB-like"/>
</dbReference>
<dbReference type="PANTHER" id="PTHR43174">
    <property type="entry name" value="UDP-N-ACETYLGLUCOSAMINE 2-EPIMERASE"/>
    <property type="match status" value="1"/>
</dbReference>
<protein>
    <submittedName>
        <fullName evidence="2">GDP/UDP-N,N'-diacetylbacillosamine 2-epimerase (Hydrolysing)</fullName>
    </submittedName>
</protein>
<organism evidence="2 3">
    <name type="scientific">Alkalibaculum bacchi</name>
    <dbReference type="NCBI Taxonomy" id="645887"/>
    <lineage>
        <taxon>Bacteria</taxon>
        <taxon>Bacillati</taxon>
        <taxon>Bacillota</taxon>
        <taxon>Clostridia</taxon>
        <taxon>Eubacteriales</taxon>
        <taxon>Eubacteriaceae</taxon>
        <taxon>Alkalibaculum</taxon>
    </lineage>
</organism>
<dbReference type="GO" id="GO:0006047">
    <property type="term" value="P:UDP-N-acetylglucosamine metabolic process"/>
    <property type="evidence" value="ECO:0007669"/>
    <property type="project" value="InterPro"/>
</dbReference>
<sequence length="389" mass="43469">MKKIISILTATRAEYGLLKPIISKLNTIKEFDVRIVATGAHLSPEFGLTYQEIEKDGFKIDEKIEILLSSDTPSSISKSMGLAMISFADYFEKLSPDLLIVLGDRYETLAVATTAMNQRIPIAHLYGGETTEGAIDESIRHAITKLSYLHFTSTDEYRNRVIQLGEHPSRVLNVGAIGIENILNEILLSKEELGKELRIDLSKPYAVVTFHPVTLENNSSKNQIESLLEVCKDYNNLSFIFTKSNADAEGRIINQLIDKYAQDNDNISAFTSLGMRRYLSTLKYCSMVIGNSSSGLLEAPSFGIPTINIGDRQKGRIQADSVINCEPTKVEITESINLALSDEFVRKAKKTVNPYGNGDTSNKVVEVIKDYLLNDKIDLKKKFYDYEVE</sequence>